<dbReference type="PRINTS" id="PR00420">
    <property type="entry name" value="RNGMNOXGNASE"/>
</dbReference>
<evidence type="ECO:0000256" key="3">
    <source>
        <dbReference type="ARBA" id="ARBA00022746"/>
    </source>
</evidence>
<dbReference type="CDD" id="cd02440">
    <property type="entry name" value="AdoMet_MTases"/>
    <property type="match status" value="1"/>
</dbReference>
<dbReference type="PANTHER" id="PTHR43734">
    <property type="entry name" value="PHYTOENE DESATURASE"/>
    <property type="match status" value="1"/>
</dbReference>
<keyword evidence="4" id="KW-0560">Oxidoreductase</keyword>
<dbReference type="InterPro" id="IPR008150">
    <property type="entry name" value="Phytoene_DH_bac_CS"/>
</dbReference>
<name>A0A1B1T9X3_9ARCH</name>
<comment type="similarity">
    <text evidence="2">Belongs to the carotenoid/retinoid oxidoreductase family.</text>
</comment>
<dbReference type="InterPro" id="IPR036188">
    <property type="entry name" value="FAD/NAD-bd_sf"/>
</dbReference>
<evidence type="ECO:0000256" key="2">
    <source>
        <dbReference type="ARBA" id="ARBA00006046"/>
    </source>
</evidence>
<dbReference type="PROSITE" id="PS00982">
    <property type="entry name" value="PHYTOENE_DH"/>
    <property type="match status" value="1"/>
</dbReference>
<dbReference type="NCBIfam" id="TIGR02734">
    <property type="entry name" value="crtI_fam"/>
    <property type="match status" value="1"/>
</dbReference>
<dbReference type="AlphaFoldDB" id="A0A1B1T9X3"/>
<dbReference type="GO" id="GO:0016117">
    <property type="term" value="P:carotenoid biosynthetic process"/>
    <property type="evidence" value="ECO:0007669"/>
    <property type="project" value="UniProtKB-KW"/>
</dbReference>
<reference evidence="6" key="1">
    <citation type="submission" date="2014-11" db="EMBL/GenBank/DDBJ databases">
        <authorList>
            <person name="Zhu J."/>
            <person name="Qi W."/>
            <person name="Song R."/>
        </authorList>
    </citation>
    <scope>NUCLEOTIDE SEQUENCE</scope>
</reference>
<accession>A0A1B1T9X3</accession>
<organism evidence="6">
    <name type="scientific">uncultured Poseidoniia archaeon</name>
    <dbReference type="NCBI Taxonomy" id="1697135"/>
    <lineage>
        <taxon>Archaea</taxon>
        <taxon>Methanobacteriati</taxon>
        <taxon>Thermoplasmatota</taxon>
        <taxon>Candidatus Poseidoniia</taxon>
        <taxon>environmental samples</taxon>
    </lineage>
</organism>
<dbReference type="PANTHER" id="PTHR43734:SF1">
    <property type="entry name" value="PHYTOENE DESATURASE"/>
    <property type="match status" value="1"/>
</dbReference>
<proteinExistence type="inferred from homology"/>
<dbReference type="InterPro" id="IPR014105">
    <property type="entry name" value="Carotenoid/retinoid_OxRdtase"/>
</dbReference>
<dbReference type="GO" id="GO:0016627">
    <property type="term" value="F:oxidoreductase activity, acting on the CH-CH group of donors"/>
    <property type="evidence" value="ECO:0007669"/>
    <property type="project" value="UniProtKB-ARBA"/>
</dbReference>
<sequence>MNWKYNPDSTYLKIVFKIIIHRNLKTLFYIYHSVGYNMDVDDSQDVLIVGAGPGGLVSALLLAHSGVKVTMLEKSSSVGGRTKIVEMDGFKFDRGPTFFHYPEVIEEIFQAIGRDAHKELGLIPLDPSYRLTFGAGGSIDATSNLDEMTERIRELSGDKNAKGFEKYVLENRKKLDFSRVCLQTPWKGPSDLLTKRAMKVATILKPWASVASDLSRLFDDERVRLAMSFQTKYLGMSPFHAPSLFTILAFLEYEHGIFHAEGGLGSITKRMSEIAIELGVDIKLETEVEELIFDNKTVVGVKTNEREYRAKKVVLNADFAHAMTTLVPNNKRKRWSDKKLESKGYSCSTFMLYLGIDKQYDQPHHQIYASEKYEDNLKDITNHKITWEDPSLYVQNACVTDSTLAPPGQSTLYVLVPVPNTDDSITWDDIKDEYSEVILDMMESKLGFENVRDSIVSKTIVTPDDWGSSDIYRGAVFNLAHSLDQMLWRRPQNRFEEFNNLFLVGGGTHPGSGLPTIFESGRITSKLILSDLGVEPDWNGIDIWFGELKKPKIVKKLVA</sequence>
<evidence type="ECO:0000256" key="4">
    <source>
        <dbReference type="ARBA" id="ARBA00023002"/>
    </source>
</evidence>
<evidence type="ECO:0000259" key="5">
    <source>
        <dbReference type="Pfam" id="PF01593"/>
    </source>
</evidence>
<comment type="pathway">
    <text evidence="1">Carotenoid biosynthesis.</text>
</comment>
<dbReference type="Gene3D" id="3.50.50.60">
    <property type="entry name" value="FAD/NAD(P)-binding domain"/>
    <property type="match status" value="2"/>
</dbReference>
<protein>
    <submittedName>
        <fullName evidence="6">Phytoene desaturase (CrtI)</fullName>
    </submittedName>
</protein>
<feature type="domain" description="Amine oxidase" evidence="5">
    <location>
        <begin position="54"/>
        <end position="529"/>
    </location>
</feature>
<dbReference type="InterPro" id="IPR002937">
    <property type="entry name" value="Amino_oxidase"/>
</dbReference>
<evidence type="ECO:0000256" key="1">
    <source>
        <dbReference type="ARBA" id="ARBA00004829"/>
    </source>
</evidence>
<keyword evidence="3" id="KW-0125">Carotenoid biosynthesis</keyword>
<dbReference type="Pfam" id="PF01593">
    <property type="entry name" value="Amino_oxidase"/>
    <property type="match status" value="1"/>
</dbReference>
<reference evidence="6" key="2">
    <citation type="journal article" date="2015" name="ISME J.">
        <title>A new class of marine Euryarchaeota group II from the Mediterranean deep chlorophyll maximum.</title>
        <authorList>
            <person name="Martin-Cuadrado A.B."/>
            <person name="Garcia-Heredia I."/>
            <person name="Molto A.G."/>
            <person name="Lopez-Ubeda R."/>
            <person name="Kimes N."/>
            <person name="Lopez-Garcia P."/>
            <person name="Moreira D."/>
            <person name="Rodriguez-Valera F."/>
        </authorList>
    </citation>
    <scope>NUCLEOTIDE SEQUENCE</scope>
</reference>
<dbReference type="SUPFAM" id="SSF51905">
    <property type="entry name" value="FAD/NAD(P)-binding domain"/>
    <property type="match status" value="1"/>
</dbReference>
<evidence type="ECO:0000313" key="6">
    <source>
        <dbReference type="EMBL" id="ANV79091.1"/>
    </source>
</evidence>
<dbReference type="EMBL" id="KP211813">
    <property type="protein sequence ID" value="ANV79091.1"/>
    <property type="molecule type" value="Genomic_DNA"/>
</dbReference>